<dbReference type="SUPFAM" id="SSF52374">
    <property type="entry name" value="Nucleotidylyl transferase"/>
    <property type="match status" value="1"/>
</dbReference>
<dbReference type="InterPro" id="IPR015865">
    <property type="entry name" value="Riboflavin_kinase_bac/euk"/>
</dbReference>
<dbReference type="NCBIfam" id="NF004160">
    <property type="entry name" value="PRK05627.1-3"/>
    <property type="match status" value="1"/>
</dbReference>
<evidence type="ECO:0000259" key="16">
    <source>
        <dbReference type="SMART" id="SM00904"/>
    </source>
</evidence>
<comment type="catalytic activity">
    <reaction evidence="13 15">
        <text>riboflavin + ATP = FMN + ADP + H(+)</text>
        <dbReference type="Rhea" id="RHEA:14357"/>
        <dbReference type="ChEBI" id="CHEBI:15378"/>
        <dbReference type="ChEBI" id="CHEBI:30616"/>
        <dbReference type="ChEBI" id="CHEBI:57986"/>
        <dbReference type="ChEBI" id="CHEBI:58210"/>
        <dbReference type="ChEBI" id="CHEBI:456216"/>
        <dbReference type="EC" id="2.7.1.26"/>
    </reaction>
</comment>
<dbReference type="FunFam" id="3.40.50.620:FF:000021">
    <property type="entry name" value="Riboflavin biosynthesis protein"/>
    <property type="match status" value="1"/>
</dbReference>
<comment type="pathway">
    <text evidence="3 15">Cofactor biosynthesis; FMN biosynthesis; FMN from riboflavin (ATP route): step 1/1.</text>
</comment>
<evidence type="ECO:0000256" key="12">
    <source>
        <dbReference type="ARBA" id="ARBA00023268"/>
    </source>
</evidence>
<evidence type="ECO:0000256" key="15">
    <source>
        <dbReference type="PIRNR" id="PIRNR004491"/>
    </source>
</evidence>
<evidence type="ECO:0000256" key="14">
    <source>
        <dbReference type="ARBA" id="ARBA00049494"/>
    </source>
</evidence>
<comment type="pathway">
    <text evidence="2 15">Cofactor biosynthesis; FAD biosynthesis; FAD from FMN: step 1/1.</text>
</comment>
<dbReference type="Pfam" id="PF01687">
    <property type="entry name" value="Flavokinase"/>
    <property type="match status" value="1"/>
</dbReference>
<evidence type="ECO:0000313" key="18">
    <source>
        <dbReference type="Proteomes" id="UP000035721"/>
    </source>
</evidence>
<dbReference type="GO" id="GO:0008531">
    <property type="term" value="F:riboflavin kinase activity"/>
    <property type="evidence" value="ECO:0007669"/>
    <property type="project" value="UniProtKB-UniRule"/>
</dbReference>
<dbReference type="STRING" id="1194083.BN12_2300001"/>
<dbReference type="GO" id="GO:0003919">
    <property type="term" value="F:FMN adenylyltransferase activity"/>
    <property type="evidence" value="ECO:0007669"/>
    <property type="project" value="UniProtKB-UniRule"/>
</dbReference>
<dbReference type="InterPro" id="IPR015864">
    <property type="entry name" value="FAD_synthase"/>
</dbReference>
<name>A0A077LV98_9MICO</name>
<dbReference type="EC" id="2.7.1.26" evidence="15"/>
<keyword evidence="10 15" id="KW-0274">FAD</keyword>
<comment type="similarity">
    <text evidence="15">Belongs to the ribF family.</text>
</comment>
<evidence type="ECO:0000256" key="2">
    <source>
        <dbReference type="ARBA" id="ARBA00004726"/>
    </source>
</evidence>
<keyword evidence="4 15" id="KW-0285">Flavoprotein</keyword>
<accession>A0A077LV98</accession>
<evidence type="ECO:0000256" key="11">
    <source>
        <dbReference type="ARBA" id="ARBA00022840"/>
    </source>
</evidence>
<evidence type="ECO:0000256" key="4">
    <source>
        <dbReference type="ARBA" id="ARBA00022630"/>
    </source>
</evidence>
<reference evidence="17 18" key="1">
    <citation type="journal article" date="2013" name="ISME J.">
        <title>A metabolic model for members of the genus Tetrasphaera involved in enhanced biological phosphorus removal.</title>
        <authorList>
            <person name="Kristiansen R."/>
            <person name="Nguyen H.T.T."/>
            <person name="Saunders A.M."/>
            <person name="Nielsen J.L."/>
            <person name="Wimmer R."/>
            <person name="Le V.Q."/>
            <person name="McIlroy S.J."/>
            <person name="Petrovski S."/>
            <person name="Seviour R.J."/>
            <person name="Calteau A."/>
            <person name="Nielsen K.L."/>
            <person name="Nielsen P.H."/>
        </authorList>
    </citation>
    <scope>NUCLEOTIDE SEQUENCE [LARGE SCALE GENOMIC DNA]</scope>
    <source>
        <strain evidence="17 18">T1-X7</strain>
    </source>
</reference>
<comment type="catalytic activity">
    <reaction evidence="14 15">
        <text>FMN + ATP + H(+) = FAD + diphosphate</text>
        <dbReference type="Rhea" id="RHEA:17237"/>
        <dbReference type="ChEBI" id="CHEBI:15378"/>
        <dbReference type="ChEBI" id="CHEBI:30616"/>
        <dbReference type="ChEBI" id="CHEBI:33019"/>
        <dbReference type="ChEBI" id="CHEBI:57692"/>
        <dbReference type="ChEBI" id="CHEBI:58210"/>
        <dbReference type="EC" id="2.7.7.2"/>
    </reaction>
</comment>
<dbReference type="PANTHER" id="PTHR22749">
    <property type="entry name" value="RIBOFLAVIN KINASE/FMN ADENYLYLTRANSFERASE"/>
    <property type="match status" value="1"/>
</dbReference>
<dbReference type="PIRSF" id="PIRSF004491">
    <property type="entry name" value="FAD_Synth"/>
    <property type="match status" value="1"/>
</dbReference>
<dbReference type="SMART" id="SM00904">
    <property type="entry name" value="Flavokinase"/>
    <property type="match status" value="1"/>
</dbReference>
<dbReference type="AlphaFoldDB" id="A0A077LV98"/>
<dbReference type="EMBL" id="CAJB01000147">
    <property type="protein sequence ID" value="CCH77863.1"/>
    <property type="molecule type" value="Genomic_DNA"/>
</dbReference>
<evidence type="ECO:0000256" key="7">
    <source>
        <dbReference type="ARBA" id="ARBA00022695"/>
    </source>
</evidence>
<evidence type="ECO:0000256" key="8">
    <source>
        <dbReference type="ARBA" id="ARBA00022741"/>
    </source>
</evidence>
<comment type="caution">
    <text evidence="17">The sequence shown here is derived from an EMBL/GenBank/DDBJ whole genome shotgun (WGS) entry which is preliminary data.</text>
</comment>
<evidence type="ECO:0000313" key="17">
    <source>
        <dbReference type="EMBL" id="CCH77863.1"/>
    </source>
</evidence>
<dbReference type="EC" id="2.7.7.2" evidence="15"/>
<dbReference type="FunFam" id="2.40.30.30:FF:000003">
    <property type="entry name" value="Riboflavin biosynthesis protein"/>
    <property type="match status" value="1"/>
</dbReference>
<keyword evidence="5 15" id="KW-0288">FMN</keyword>
<dbReference type="UniPathway" id="UPA00276">
    <property type="reaction ID" value="UER00406"/>
</dbReference>
<keyword evidence="6 15" id="KW-0808">Transferase</keyword>
<dbReference type="Gene3D" id="2.40.30.30">
    <property type="entry name" value="Riboflavin kinase-like"/>
    <property type="match status" value="1"/>
</dbReference>
<dbReference type="InterPro" id="IPR014729">
    <property type="entry name" value="Rossmann-like_a/b/a_fold"/>
</dbReference>
<evidence type="ECO:0000256" key="1">
    <source>
        <dbReference type="ARBA" id="ARBA00002121"/>
    </source>
</evidence>
<organism evidence="17 18">
    <name type="scientific">Nostocoides japonicum T1-X7</name>
    <dbReference type="NCBI Taxonomy" id="1194083"/>
    <lineage>
        <taxon>Bacteria</taxon>
        <taxon>Bacillati</taxon>
        <taxon>Actinomycetota</taxon>
        <taxon>Actinomycetes</taxon>
        <taxon>Micrococcales</taxon>
        <taxon>Intrasporangiaceae</taxon>
        <taxon>Nostocoides</taxon>
    </lineage>
</organism>
<evidence type="ECO:0000256" key="6">
    <source>
        <dbReference type="ARBA" id="ARBA00022679"/>
    </source>
</evidence>
<evidence type="ECO:0000256" key="13">
    <source>
        <dbReference type="ARBA" id="ARBA00047880"/>
    </source>
</evidence>
<dbReference type="CDD" id="cd02064">
    <property type="entry name" value="FAD_synthetase_N"/>
    <property type="match status" value="1"/>
</dbReference>
<feature type="domain" description="Riboflavin kinase" evidence="16">
    <location>
        <begin position="185"/>
        <end position="318"/>
    </location>
</feature>
<keyword evidence="9 15" id="KW-0418">Kinase</keyword>
<protein>
    <recommendedName>
        <fullName evidence="15">Riboflavin biosynthesis protein</fullName>
    </recommendedName>
    <domain>
        <recommendedName>
            <fullName evidence="15">Riboflavin kinase</fullName>
            <ecNumber evidence="15">2.7.1.26</ecNumber>
        </recommendedName>
        <alternativeName>
            <fullName evidence="15">Flavokinase</fullName>
        </alternativeName>
    </domain>
    <domain>
        <recommendedName>
            <fullName evidence="15">FMN adenylyltransferase</fullName>
            <ecNumber evidence="15">2.7.7.2</ecNumber>
        </recommendedName>
        <alternativeName>
            <fullName evidence="15">FAD pyrophosphorylase</fullName>
        </alternativeName>
        <alternativeName>
            <fullName evidence="15">FAD synthase</fullName>
        </alternativeName>
    </domain>
</protein>
<dbReference type="Gene3D" id="3.40.50.620">
    <property type="entry name" value="HUPs"/>
    <property type="match status" value="1"/>
</dbReference>
<dbReference type="InterPro" id="IPR023468">
    <property type="entry name" value="Riboflavin_kinase"/>
</dbReference>
<gene>
    <name evidence="17" type="primary">ribF</name>
    <name evidence="17" type="ORF">BN12_2300001</name>
</gene>
<keyword evidence="7 15" id="KW-0548">Nucleotidyltransferase</keyword>
<keyword evidence="12" id="KW-0511">Multifunctional enzyme</keyword>
<dbReference type="UniPathway" id="UPA00277">
    <property type="reaction ID" value="UER00407"/>
</dbReference>
<evidence type="ECO:0000256" key="5">
    <source>
        <dbReference type="ARBA" id="ARBA00022643"/>
    </source>
</evidence>
<dbReference type="SUPFAM" id="SSF82114">
    <property type="entry name" value="Riboflavin kinase-like"/>
    <property type="match status" value="1"/>
</dbReference>
<keyword evidence="18" id="KW-1185">Reference proteome</keyword>
<dbReference type="Proteomes" id="UP000035721">
    <property type="component" value="Unassembled WGS sequence"/>
</dbReference>
<evidence type="ECO:0000256" key="10">
    <source>
        <dbReference type="ARBA" id="ARBA00022827"/>
    </source>
</evidence>
<dbReference type="GO" id="GO:0005524">
    <property type="term" value="F:ATP binding"/>
    <property type="evidence" value="ECO:0007669"/>
    <property type="project" value="UniProtKB-UniRule"/>
</dbReference>
<keyword evidence="11 15" id="KW-0067">ATP-binding</keyword>
<proteinExistence type="inferred from homology"/>
<dbReference type="GO" id="GO:0006747">
    <property type="term" value="P:FAD biosynthetic process"/>
    <property type="evidence" value="ECO:0007669"/>
    <property type="project" value="UniProtKB-UniRule"/>
</dbReference>
<evidence type="ECO:0000256" key="9">
    <source>
        <dbReference type="ARBA" id="ARBA00022777"/>
    </source>
</evidence>
<dbReference type="GO" id="GO:0009231">
    <property type="term" value="P:riboflavin biosynthetic process"/>
    <property type="evidence" value="ECO:0007669"/>
    <property type="project" value="InterPro"/>
</dbReference>
<evidence type="ECO:0000256" key="3">
    <source>
        <dbReference type="ARBA" id="ARBA00005201"/>
    </source>
</evidence>
<dbReference type="PANTHER" id="PTHR22749:SF6">
    <property type="entry name" value="RIBOFLAVIN KINASE"/>
    <property type="match status" value="1"/>
</dbReference>
<dbReference type="InterPro" id="IPR023465">
    <property type="entry name" value="Riboflavin_kinase_dom_sf"/>
</dbReference>
<sequence>MSVVHRWTDPDRTPEQLRPSVVALGNFDGVHRGHRAVLGTLVELGRERGLPTVAVTFEPHPVAVLHPERAPALLTPGHLRDDLLAATGIDGLLVLPFTREFAAQTPEEFVRATFVDALSAAVVVVGKDTRFGVRNSGDVDTLRQLGEKLGFEVVALDDVGDGARFSSSAVRAALVDGDVAGAARILGRPHRVVGTVVHGHHRGRDLGYPTANLGADSLGLVPAEGVYAGWLTRLDLPLDAPDRTLPAAVSIGTNPTFATKDRRTVEAYVLDRTDLDLYDEHVMVEFVEHIRPTLRFESIDDLCSAMAKDVEASRRILTRIVPS</sequence>
<dbReference type="Pfam" id="PF06574">
    <property type="entry name" value="FAD_syn"/>
    <property type="match status" value="1"/>
</dbReference>
<dbReference type="GO" id="GO:0009398">
    <property type="term" value="P:FMN biosynthetic process"/>
    <property type="evidence" value="ECO:0007669"/>
    <property type="project" value="UniProtKB-UniRule"/>
</dbReference>
<comment type="function">
    <text evidence="1">Catalyzes the phosphorylation of riboflavin to FMN followed by the adenylation of FMN to FAD.</text>
</comment>
<keyword evidence="8 15" id="KW-0547">Nucleotide-binding</keyword>
<dbReference type="InterPro" id="IPR002606">
    <property type="entry name" value="Riboflavin_kinase_bac"/>
</dbReference>
<dbReference type="NCBIfam" id="TIGR00083">
    <property type="entry name" value="ribF"/>
    <property type="match status" value="1"/>
</dbReference>